<evidence type="ECO:0000256" key="3">
    <source>
        <dbReference type="ARBA" id="ARBA00005028"/>
    </source>
</evidence>
<dbReference type="EC" id="2.7.1.-" evidence="11"/>
<evidence type="ECO:0000256" key="8">
    <source>
        <dbReference type="ARBA" id="ARBA00022787"/>
    </source>
</evidence>
<keyword evidence="8" id="KW-1000">Mitochondrion outer membrane</keyword>
<comment type="pathway">
    <text evidence="2">Carbohydrate degradation; glycolysis; D-glyceraldehyde 3-phosphate and glycerone phosphate from D-glucose: step 1/4.</text>
</comment>
<dbReference type="InterPro" id="IPR043129">
    <property type="entry name" value="ATPase_NBD"/>
</dbReference>
<evidence type="ECO:0000256" key="1">
    <source>
        <dbReference type="ARBA" id="ARBA00004572"/>
    </source>
</evidence>
<dbReference type="SUPFAM" id="SSF53067">
    <property type="entry name" value="Actin-like ATPase domain"/>
    <property type="match status" value="2"/>
</dbReference>
<evidence type="ECO:0000259" key="13">
    <source>
        <dbReference type="Pfam" id="PF03727"/>
    </source>
</evidence>
<organism evidence="14 15">
    <name type="scientific">Corchorus olitorius</name>
    <dbReference type="NCBI Taxonomy" id="93759"/>
    <lineage>
        <taxon>Eukaryota</taxon>
        <taxon>Viridiplantae</taxon>
        <taxon>Streptophyta</taxon>
        <taxon>Embryophyta</taxon>
        <taxon>Tracheophyta</taxon>
        <taxon>Spermatophyta</taxon>
        <taxon>Magnoliopsida</taxon>
        <taxon>eudicotyledons</taxon>
        <taxon>Gunneridae</taxon>
        <taxon>Pentapetalae</taxon>
        <taxon>rosids</taxon>
        <taxon>malvids</taxon>
        <taxon>Malvales</taxon>
        <taxon>Malvaceae</taxon>
        <taxon>Grewioideae</taxon>
        <taxon>Apeibeae</taxon>
        <taxon>Corchorus</taxon>
    </lineage>
</organism>
<dbReference type="GO" id="GO:0005741">
    <property type="term" value="C:mitochondrial outer membrane"/>
    <property type="evidence" value="ECO:0007669"/>
    <property type="project" value="UniProtKB-SubCell"/>
</dbReference>
<keyword evidence="8" id="KW-0472">Membrane</keyword>
<evidence type="ECO:0000256" key="6">
    <source>
        <dbReference type="ARBA" id="ARBA00022741"/>
    </source>
</evidence>
<dbReference type="PANTHER" id="PTHR19443">
    <property type="entry name" value="HEXOKINASE"/>
    <property type="match status" value="1"/>
</dbReference>
<comment type="similarity">
    <text evidence="4 11">Belongs to the hexokinase family.</text>
</comment>
<dbReference type="InterPro" id="IPR001312">
    <property type="entry name" value="Hexokinase"/>
</dbReference>
<dbReference type="GO" id="GO:0005524">
    <property type="term" value="F:ATP binding"/>
    <property type="evidence" value="ECO:0007669"/>
    <property type="project" value="UniProtKB-UniRule"/>
</dbReference>
<dbReference type="GO" id="GO:0008865">
    <property type="term" value="F:fructokinase activity"/>
    <property type="evidence" value="ECO:0007669"/>
    <property type="project" value="TreeGrafter"/>
</dbReference>
<dbReference type="GO" id="GO:0006096">
    <property type="term" value="P:glycolytic process"/>
    <property type="evidence" value="ECO:0007669"/>
    <property type="project" value="UniProtKB-UniPathway"/>
</dbReference>
<dbReference type="CDD" id="cd24020">
    <property type="entry name" value="ASKHA_NBD_HK_plant"/>
    <property type="match status" value="1"/>
</dbReference>
<sequence length="470" mass="51326">MKKSGRWVKAMEIVKEFEEKCGTPIGKLRQVADAMTVEMHAGLASEGGSKLKMLISYVDNLPTGNEKGLFYALDLGGTNFRVLRVQLGGKERGIVNQQFEEVSIPPSLMTGSSDALFDYIAAELAKFVAEEGPDFQLAPGKQRELGFTFSFPVMQTSIASGTLLRWTKGFSIDETVGQDVVAELTKAMERQGLDMRVSALVNDTVGTLAGGRYTNNDVAAAVILGTGSNAAYVERAHAIPKWHGLLPKSGEMVINMEWGNFRSSHLPLTEYDHALDAESLNPGEQIYEKVISGMYLGEIVRRILCRMAEEASFFGDTVPPKLKVPFVLRTPVMSAMHQDTSPDLKVVANKLKDILEISNTSLKTRKVIVELCNIVATRGARLSAAGILGILKKMGRDTVKEGERQRTVIAMDGGLYEHYTEYRKCLENTLNEMLGDEVAGTIVVEHSNDGSGIGAALLAASHSQYLEVEE</sequence>
<keyword evidence="10 11" id="KW-0324">Glycolysis</keyword>
<name>A0A1R3H857_9ROSI</name>
<comment type="subcellular location">
    <subcellularLocation>
        <location evidence="1">Mitochondrion outer membrane</location>
        <topology evidence="1">Single-pass membrane protein</topology>
    </subcellularLocation>
</comment>
<dbReference type="InterPro" id="IPR022673">
    <property type="entry name" value="Hexokinase_C"/>
</dbReference>
<dbReference type="Gene3D" id="3.40.367.20">
    <property type="match status" value="1"/>
</dbReference>
<dbReference type="GO" id="GO:0005829">
    <property type="term" value="C:cytosol"/>
    <property type="evidence" value="ECO:0007669"/>
    <property type="project" value="TreeGrafter"/>
</dbReference>
<dbReference type="Pfam" id="PF03727">
    <property type="entry name" value="Hexokinase_2"/>
    <property type="match status" value="1"/>
</dbReference>
<evidence type="ECO:0000256" key="4">
    <source>
        <dbReference type="ARBA" id="ARBA00009225"/>
    </source>
</evidence>
<keyword evidence="15" id="KW-1185">Reference proteome</keyword>
<dbReference type="GO" id="GO:0006006">
    <property type="term" value="P:glucose metabolic process"/>
    <property type="evidence" value="ECO:0007669"/>
    <property type="project" value="TreeGrafter"/>
</dbReference>
<dbReference type="PANTHER" id="PTHR19443:SF85">
    <property type="entry name" value="HEXOKINASE-1"/>
    <property type="match status" value="1"/>
</dbReference>
<keyword evidence="7 11" id="KW-0418">Kinase</keyword>
<dbReference type="GO" id="GO:0001678">
    <property type="term" value="P:intracellular glucose homeostasis"/>
    <property type="evidence" value="ECO:0007669"/>
    <property type="project" value="InterPro"/>
</dbReference>
<keyword evidence="6 11" id="KW-0547">Nucleotide-binding</keyword>
<feature type="domain" description="Hexokinase C-terminal" evidence="13">
    <location>
        <begin position="220"/>
        <end position="460"/>
    </location>
</feature>
<dbReference type="UniPathway" id="UPA00242"/>
<comment type="caution">
    <text evidence="14">The sequence shown here is derived from an EMBL/GenBank/DDBJ whole genome shotgun (WGS) entry which is preliminary data.</text>
</comment>
<keyword evidence="5 11" id="KW-0808">Transferase</keyword>
<dbReference type="EMBL" id="AWUE01020748">
    <property type="protein sequence ID" value="OMO66507.1"/>
    <property type="molecule type" value="Genomic_DNA"/>
</dbReference>
<dbReference type="AlphaFoldDB" id="A0A1R3H857"/>
<dbReference type="STRING" id="93759.A0A1R3H857"/>
<keyword evidence="8" id="KW-0496">Mitochondrion</keyword>
<dbReference type="GO" id="GO:0005536">
    <property type="term" value="F:D-glucose binding"/>
    <property type="evidence" value="ECO:0007669"/>
    <property type="project" value="InterPro"/>
</dbReference>
<evidence type="ECO:0000256" key="5">
    <source>
        <dbReference type="ARBA" id="ARBA00022679"/>
    </source>
</evidence>
<gene>
    <name evidence="14" type="ORF">COLO4_30522</name>
</gene>
<dbReference type="FunFam" id="3.30.420.40:FF:000034">
    <property type="entry name" value="Phosphotransferase"/>
    <property type="match status" value="1"/>
</dbReference>
<dbReference type="Pfam" id="PF00349">
    <property type="entry name" value="Hexokinase_1"/>
    <property type="match status" value="1"/>
</dbReference>
<dbReference type="GO" id="GO:0004340">
    <property type="term" value="F:glucokinase activity"/>
    <property type="evidence" value="ECO:0007669"/>
    <property type="project" value="TreeGrafter"/>
</dbReference>
<evidence type="ECO:0000256" key="7">
    <source>
        <dbReference type="ARBA" id="ARBA00022777"/>
    </source>
</evidence>
<protein>
    <recommendedName>
        <fullName evidence="11">Phosphotransferase</fullName>
        <ecNumber evidence="11">2.7.1.-</ecNumber>
    </recommendedName>
</protein>
<dbReference type="PROSITE" id="PS51748">
    <property type="entry name" value="HEXOKINASE_2"/>
    <property type="match status" value="1"/>
</dbReference>
<evidence type="ECO:0000256" key="10">
    <source>
        <dbReference type="ARBA" id="ARBA00023152"/>
    </source>
</evidence>
<keyword evidence="9 11" id="KW-0067">ATP-binding</keyword>
<dbReference type="InterPro" id="IPR022672">
    <property type="entry name" value="Hexokinase_N"/>
</dbReference>
<evidence type="ECO:0000256" key="11">
    <source>
        <dbReference type="RuleBase" id="RU362007"/>
    </source>
</evidence>
<dbReference type="UniPathway" id="UPA00109">
    <property type="reaction ID" value="UER00180"/>
</dbReference>
<evidence type="ECO:0000313" key="15">
    <source>
        <dbReference type="Proteomes" id="UP000187203"/>
    </source>
</evidence>
<evidence type="ECO:0000313" key="14">
    <source>
        <dbReference type="EMBL" id="OMO66507.1"/>
    </source>
</evidence>
<proteinExistence type="inferred from homology"/>
<reference evidence="15" key="1">
    <citation type="submission" date="2013-09" db="EMBL/GenBank/DDBJ databases">
        <title>Corchorus olitorius genome sequencing.</title>
        <authorList>
            <person name="Alam M."/>
            <person name="Haque M.S."/>
            <person name="Islam M.S."/>
            <person name="Emdad E.M."/>
            <person name="Islam M.M."/>
            <person name="Ahmed B."/>
            <person name="Halim A."/>
            <person name="Hossen Q.M.M."/>
            <person name="Hossain M.Z."/>
            <person name="Ahmed R."/>
            <person name="Khan M.M."/>
            <person name="Islam R."/>
            <person name="Rashid M.M."/>
            <person name="Khan S.A."/>
            <person name="Rahman M.S."/>
            <person name="Alam M."/>
            <person name="Yahiya A.S."/>
            <person name="Khan M.S."/>
            <person name="Azam M.S."/>
            <person name="Haque T."/>
            <person name="Lashkar M.Z.H."/>
            <person name="Akhand A.I."/>
            <person name="Morshed G."/>
            <person name="Roy S."/>
            <person name="Uddin K.S."/>
            <person name="Rabeya T."/>
            <person name="Hossain A.S."/>
            <person name="Chowdhury A."/>
            <person name="Snigdha A.R."/>
            <person name="Mortoza M.S."/>
            <person name="Matin S.A."/>
            <person name="Hoque S.M.E."/>
            <person name="Islam M.K."/>
            <person name="Roy D.K."/>
            <person name="Haider R."/>
            <person name="Moosa M.M."/>
            <person name="Elias S.M."/>
            <person name="Hasan A.M."/>
            <person name="Jahan S."/>
            <person name="Shafiuddin M."/>
            <person name="Mahmood N."/>
            <person name="Shommy N.S."/>
        </authorList>
    </citation>
    <scope>NUCLEOTIDE SEQUENCE [LARGE SCALE GENOMIC DNA]</scope>
    <source>
        <strain evidence="15">cv. O-4</strain>
    </source>
</reference>
<dbReference type="PRINTS" id="PR00475">
    <property type="entry name" value="HEXOKINASE"/>
</dbReference>
<dbReference type="FunFam" id="3.40.367.20:FF:000003">
    <property type="entry name" value="Phosphotransferase"/>
    <property type="match status" value="1"/>
</dbReference>
<accession>A0A1R3H857</accession>
<dbReference type="Proteomes" id="UP000187203">
    <property type="component" value="Unassembled WGS sequence"/>
</dbReference>
<evidence type="ECO:0000259" key="12">
    <source>
        <dbReference type="Pfam" id="PF00349"/>
    </source>
</evidence>
<dbReference type="Gene3D" id="3.30.420.40">
    <property type="match status" value="1"/>
</dbReference>
<comment type="pathway">
    <text evidence="3">Carbohydrate metabolism; hexose metabolism.</text>
</comment>
<feature type="domain" description="Hexokinase N-terminal" evidence="12">
    <location>
        <begin position="14"/>
        <end position="213"/>
    </location>
</feature>
<evidence type="ECO:0000256" key="2">
    <source>
        <dbReference type="ARBA" id="ARBA00004888"/>
    </source>
</evidence>
<evidence type="ECO:0000256" key="9">
    <source>
        <dbReference type="ARBA" id="ARBA00022840"/>
    </source>
</evidence>
<dbReference type="OrthoDB" id="419537at2759"/>